<evidence type="ECO:0000256" key="3">
    <source>
        <dbReference type="ARBA" id="ARBA00010617"/>
    </source>
</evidence>
<dbReference type="Pfam" id="PF00067">
    <property type="entry name" value="p450"/>
    <property type="match status" value="2"/>
</dbReference>
<keyword evidence="8 13" id="KW-0560">Oxidoreductase</keyword>
<evidence type="ECO:0000256" key="10">
    <source>
        <dbReference type="ARBA" id="ARBA00023033"/>
    </source>
</evidence>
<dbReference type="SUPFAM" id="SSF48264">
    <property type="entry name" value="Cytochrome P450"/>
    <property type="match status" value="1"/>
</dbReference>
<accession>A0A803LXW1</accession>
<protein>
    <recommendedName>
        <fullName evidence="16">Cytochrome P450</fullName>
    </recommendedName>
</protein>
<keyword evidence="15" id="KW-1185">Reference proteome</keyword>
<evidence type="ECO:0000256" key="12">
    <source>
        <dbReference type="PIRSR" id="PIRSR602401-1"/>
    </source>
</evidence>
<keyword evidence="4 12" id="KW-0349">Heme</keyword>
<dbReference type="Gene3D" id="1.10.630.10">
    <property type="entry name" value="Cytochrome P450"/>
    <property type="match status" value="2"/>
</dbReference>
<dbReference type="GO" id="GO:0020037">
    <property type="term" value="F:heme binding"/>
    <property type="evidence" value="ECO:0007669"/>
    <property type="project" value="InterPro"/>
</dbReference>
<reference evidence="14" key="1">
    <citation type="journal article" date="2017" name="Nature">
        <title>The genome of Chenopodium quinoa.</title>
        <authorList>
            <person name="Jarvis D.E."/>
            <person name="Ho Y.S."/>
            <person name="Lightfoot D.J."/>
            <person name="Schmoeckel S.M."/>
            <person name="Li B."/>
            <person name="Borm T.J.A."/>
            <person name="Ohyanagi H."/>
            <person name="Mineta K."/>
            <person name="Michell C.T."/>
            <person name="Saber N."/>
            <person name="Kharbatia N.M."/>
            <person name="Rupper R.R."/>
            <person name="Sharp A.R."/>
            <person name="Dally N."/>
            <person name="Boughton B.A."/>
            <person name="Woo Y.H."/>
            <person name="Gao G."/>
            <person name="Schijlen E.G.W.M."/>
            <person name="Guo X."/>
            <person name="Momin A.A."/>
            <person name="Negrao S."/>
            <person name="Al-Babili S."/>
            <person name="Gehring C."/>
            <person name="Roessner U."/>
            <person name="Jung C."/>
            <person name="Murphy K."/>
            <person name="Arold S.T."/>
            <person name="Gojobori T."/>
            <person name="van der Linden C.G."/>
            <person name="van Loo E.N."/>
            <person name="Jellen E.N."/>
            <person name="Maughan P.J."/>
            <person name="Tester M."/>
        </authorList>
    </citation>
    <scope>NUCLEOTIDE SEQUENCE [LARGE SCALE GENOMIC DNA]</scope>
    <source>
        <strain evidence="14">cv. PI 614886</strain>
    </source>
</reference>
<sequence>MFTTFFFSDHFPLGGVLDKLNGQSSKLQKTFKDLDSVCEIIINDHLNTNKLESEQDDIVDVLLRLMNDTSFAYKLTMNHIKAILMNLFSGGANTTTTGIIWVLTELIKNPIPMKKVQDELRSAVQIKGCIMEDDLPKLEYFKAVLKETFRLHPPSPLLIPHPKYWKDPEIFMPERFIGSSMHLKGSVAMSMIHFGGGRRMCPAANLGLASLELVLANLLYSFDWKLPAGLNMEDIDDTNVLPGLIMHKKQQLCLVAKKF</sequence>
<evidence type="ECO:0000256" key="9">
    <source>
        <dbReference type="ARBA" id="ARBA00023004"/>
    </source>
</evidence>
<dbReference type="AlphaFoldDB" id="A0A803LXW1"/>
<dbReference type="Proteomes" id="UP000596660">
    <property type="component" value="Unplaced"/>
</dbReference>
<keyword evidence="9 12" id="KW-0408">Iron</keyword>
<evidence type="ECO:0000256" key="6">
    <source>
        <dbReference type="ARBA" id="ARBA00022723"/>
    </source>
</evidence>
<dbReference type="PROSITE" id="PS00086">
    <property type="entry name" value="CYTOCHROME_P450"/>
    <property type="match status" value="1"/>
</dbReference>
<dbReference type="PANTHER" id="PTHR47955:SF22">
    <property type="entry name" value="CYTOCHROME P450 83B1-LIKE"/>
    <property type="match status" value="1"/>
</dbReference>
<name>A0A803LXW1_CHEQI</name>
<evidence type="ECO:0000256" key="7">
    <source>
        <dbReference type="ARBA" id="ARBA00022989"/>
    </source>
</evidence>
<dbReference type="EnsemblPlants" id="AUR62020312-RA">
    <property type="protein sequence ID" value="AUR62020312-RA:cds"/>
    <property type="gene ID" value="AUR62020312"/>
</dbReference>
<evidence type="ECO:0000256" key="1">
    <source>
        <dbReference type="ARBA" id="ARBA00001971"/>
    </source>
</evidence>
<comment type="subcellular location">
    <subcellularLocation>
        <location evidence="2">Membrane</location>
        <topology evidence="2">Single-pass membrane protein</topology>
    </subcellularLocation>
</comment>
<dbReference type="InterPro" id="IPR001128">
    <property type="entry name" value="Cyt_P450"/>
</dbReference>
<proteinExistence type="inferred from homology"/>
<keyword evidence="6 12" id="KW-0479">Metal-binding</keyword>
<evidence type="ECO:0000313" key="14">
    <source>
        <dbReference type="EnsemblPlants" id="AUR62020312-RA:cds"/>
    </source>
</evidence>
<dbReference type="PRINTS" id="PR00463">
    <property type="entry name" value="EP450I"/>
</dbReference>
<dbReference type="GO" id="GO:0005506">
    <property type="term" value="F:iron ion binding"/>
    <property type="evidence" value="ECO:0007669"/>
    <property type="project" value="InterPro"/>
</dbReference>
<evidence type="ECO:0008006" key="16">
    <source>
        <dbReference type="Google" id="ProtNLM"/>
    </source>
</evidence>
<dbReference type="GO" id="GO:0004497">
    <property type="term" value="F:monooxygenase activity"/>
    <property type="evidence" value="ECO:0007669"/>
    <property type="project" value="UniProtKB-KW"/>
</dbReference>
<keyword evidence="7" id="KW-1133">Transmembrane helix</keyword>
<evidence type="ECO:0000313" key="15">
    <source>
        <dbReference type="Proteomes" id="UP000596660"/>
    </source>
</evidence>
<dbReference type="InterPro" id="IPR002401">
    <property type="entry name" value="Cyt_P450_E_grp-I"/>
</dbReference>
<evidence type="ECO:0000256" key="8">
    <source>
        <dbReference type="ARBA" id="ARBA00023002"/>
    </source>
</evidence>
<dbReference type="PRINTS" id="PR00385">
    <property type="entry name" value="P450"/>
</dbReference>
<comment type="similarity">
    <text evidence="3 13">Belongs to the cytochrome P450 family.</text>
</comment>
<reference evidence="14" key="2">
    <citation type="submission" date="2021-03" db="UniProtKB">
        <authorList>
            <consortium name="EnsemblPlants"/>
        </authorList>
    </citation>
    <scope>IDENTIFICATION</scope>
</reference>
<dbReference type="InterPro" id="IPR017972">
    <property type="entry name" value="Cyt_P450_CS"/>
</dbReference>
<evidence type="ECO:0000256" key="11">
    <source>
        <dbReference type="ARBA" id="ARBA00023136"/>
    </source>
</evidence>
<organism evidence="14 15">
    <name type="scientific">Chenopodium quinoa</name>
    <name type="common">Quinoa</name>
    <dbReference type="NCBI Taxonomy" id="63459"/>
    <lineage>
        <taxon>Eukaryota</taxon>
        <taxon>Viridiplantae</taxon>
        <taxon>Streptophyta</taxon>
        <taxon>Embryophyta</taxon>
        <taxon>Tracheophyta</taxon>
        <taxon>Spermatophyta</taxon>
        <taxon>Magnoliopsida</taxon>
        <taxon>eudicotyledons</taxon>
        <taxon>Gunneridae</taxon>
        <taxon>Pentapetalae</taxon>
        <taxon>Caryophyllales</taxon>
        <taxon>Chenopodiaceae</taxon>
        <taxon>Chenopodioideae</taxon>
        <taxon>Atripliceae</taxon>
        <taxon>Chenopodium</taxon>
    </lineage>
</organism>
<dbReference type="OMA" id="EDINTDA"/>
<dbReference type="GO" id="GO:0016020">
    <property type="term" value="C:membrane"/>
    <property type="evidence" value="ECO:0007669"/>
    <property type="project" value="UniProtKB-SubCell"/>
</dbReference>
<evidence type="ECO:0000256" key="13">
    <source>
        <dbReference type="RuleBase" id="RU000461"/>
    </source>
</evidence>
<keyword evidence="10 13" id="KW-0503">Monooxygenase</keyword>
<keyword evidence="11" id="KW-0472">Membrane</keyword>
<comment type="cofactor">
    <cofactor evidence="1 12">
        <name>heme</name>
        <dbReference type="ChEBI" id="CHEBI:30413"/>
    </cofactor>
</comment>
<evidence type="ECO:0000256" key="4">
    <source>
        <dbReference type="ARBA" id="ARBA00022617"/>
    </source>
</evidence>
<keyword evidence="5" id="KW-0812">Transmembrane</keyword>
<evidence type="ECO:0000256" key="5">
    <source>
        <dbReference type="ARBA" id="ARBA00022692"/>
    </source>
</evidence>
<dbReference type="InterPro" id="IPR036396">
    <property type="entry name" value="Cyt_P450_sf"/>
</dbReference>
<feature type="binding site" description="axial binding residue" evidence="12">
    <location>
        <position position="201"/>
    </location>
    <ligand>
        <name>heme</name>
        <dbReference type="ChEBI" id="CHEBI:30413"/>
    </ligand>
    <ligandPart>
        <name>Fe</name>
        <dbReference type="ChEBI" id="CHEBI:18248"/>
    </ligandPart>
</feature>
<dbReference type="GO" id="GO:0016705">
    <property type="term" value="F:oxidoreductase activity, acting on paired donors, with incorporation or reduction of molecular oxygen"/>
    <property type="evidence" value="ECO:0007669"/>
    <property type="project" value="InterPro"/>
</dbReference>
<evidence type="ECO:0000256" key="2">
    <source>
        <dbReference type="ARBA" id="ARBA00004167"/>
    </source>
</evidence>
<dbReference type="PANTHER" id="PTHR47955">
    <property type="entry name" value="CYTOCHROME P450 FAMILY 71 PROTEIN"/>
    <property type="match status" value="1"/>
</dbReference>
<dbReference type="Gramene" id="AUR62020312-RA">
    <property type="protein sequence ID" value="AUR62020312-RA:cds"/>
    <property type="gene ID" value="AUR62020312"/>
</dbReference>